<feature type="region of interest" description="Disordered" evidence="1">
    <location>
        <begin position="288"/>
        <end position="312"/>
    </location>
</feature>
<feature type="compositionally biased region" description="Polar residues" evidence="1">
    <location>
        <begin position="116"/>
        <end position="130"/>
    </location>
</feature>
<dbReference type="AlphaFoldDB" id="A0A1M2VKT3"/>
<sequence>MVPMDEELSSGGYPQRQVCLPPDVDVLGTERYNDLSFPHGIPTGTAIPDWAFIPIDGFLNEFDAVGSERIGDKFESIGSVAPTATGSSPSTSAGSVTSVSGGSATTQHANTGVGLSPTSTGGAPGTMTSSPEPPAEISGTSSQTHSTNIGGIVGGVVGGLVGLATVTGLLIYFRRGRHPDGTEKAQLAHHSPENAAFIPPSAPPSPYYASAGTDQDTMAATKEESPAGYVESVSFMAPEPVAVVVPEMSQAMRLYDPEDLATFPPTPPPFMVSISPRTNMAVDTYPNVVPDQTHEDGDRVGTVYGRRPVPEL</sequence>
<organism evidence="3 4">
    <name type="scientific">Trametes pubescens</name>
    <name type="common">White-rot fungus</name>
    <dbReference type="NCBI Taxonomy" id="154538"/>
    <lineage>
        <taxon>Eukaryota</taxon>
        <taxon>Fungi</taxon>
        <taxon>Dikarya</taxon>
        <taxon>Basidiomycota</taxon>
        <taxon>Agaricomycotina</taxon>
        <taxon>Agaricomycetes</taxon>
        <taxon>Polyporales</taxon>
        <taxon>Polyporaceae</taxon>
        <taxon>Trametes</taxon>
    </lineage>
</organism>
<feature type="region of interest" description="Disordered" evidence="1">
    <location>
        <begin position="80"/>
        <end position="146"/>
    </location>
</feature>
<feature type="transmembrane region" description="Helical" evidence="2">
    <location>
        <begin position="149"/>
        <end position="173"/>
    </location>
</feature>
<dbReference type="OMA" id="QHANTGV"/>
<protein>
    <submittedName>
        <fullName evidence="3">Uncharacterized protein</fullName>
    </submittedName>
</protein>
<dbReference type="OrthoDB" id="2754894at2759"/>
<evidence type="ECO:0000313" key="3">
    <source>
        <dbReference type="EMBL" id="OJT08180.1"/>
    </source>
</evidence>
<gene>
    <name evidence="3" type="ORF">TRAPUB_913</name>
</gene>
<evidence type="ECO:0000313" key="4">
    <source>
        <dbReference type="Proteomes" id="UP000184267"/>
    </source>
</evidence>
<dbReference type="EMBL" id="MNAD01001075">
    <property type="protein sequence ID" value="OJT08180.1"/>
    <property type="molecule type" value="Genomic_DNA"/>
</dbReference>
<keyword evidence="2" id="KW-0812">Transmembrane</keyword>
<keyword evidence="2" id="KW-0472">Membrane</keyword>
<name>A0A1M2VKT3_TRAPU</name>
<dbReference type="STRING" id="154538.A0A1M2VKT3"/>
<keyword evidence="2" id="KW-1133">Transmembrane helix</keyword>
<proteinExistence type="predicted"/>
<reference evidence="3 4" key="1">
    <citation type="submission" date="2016-10" db="EMBL/GenBank/DDBJ databases">
        <title>Genome sequence of the basidiomycete white-rot fungus Trametes pubescens.</title>
        <authorList>
            <person name="Makela M.R."/>
            <person name="Granchi Z."/>
            <person name="Peng M."/>
            <person name="De Vries R.P."/>
            <person name="Grigoriev I."/>
            <person name="Riley R."/>
            <person name="Hilden K."/>
        </authorList>
    </citation>
    <scope>NUCLEOTIDE SEQUENCE [LARGE SCALE GENOMIC DNA]</scope>
    <source>
        <strain evidence="3 4">FBCC735</strain>
    </source>
</reference>
<evidence type="ECO:0000256" key="1">
    <source>
        <dbReference type="SAM" id="MobiDB-lite"/>
    </source>
</evidence>
<accession>A0A1M2VKT3</accession>
<keyword evidence="4" id="KW-1185">Reference proteome</keyword>
<evidence type="ECO:0000256" key="2">
    <source>
        <dbReference type="SAM" id="Phobius"/>
    </source>
</evidence>
<feature type="compositionally biased region" description="Low complexity" evidence="1">
    <location>
        <begin position="80"/>
        <end position="106"/>
    </location>
</feature>
<comment type="caution">
    <text evidence="3">The sequence shown here is derived from an EMBL/GenBank/DDBJ whole genome shotgun (WGS) entry which is preliminary data.</text>
</comment>
<dbReference type="Proteomes" id="UP000184267">
    <property type="component" value="Unassembled WGS sequence"/>
</dbReference>